<dbReference type="AlphaFoldDB" id="A0A381R3I5"/>
<dbReference type="CDD" id="cd00130">
    <property type="entry name" value="PAS"/>
    <property type="match status" value="1"/>
</dbReference>
<dbReference type="SUPFAM" id="SSF55785">
    <property type="entry name" value="PYP-like sensor domain (PAS domain)"/>
    <property type="match status" value="1"/>
</dbReference>
<dbReference type="GO" id="GO:0003677">
    <property type="term" value="F:DNA binding"/>
    <property type="evidence" value="ECO:0007669"/>
    <property type="project" value="InterPro"/>
</dbReference>
<dbReference type="EMBL" id="UINC01001650">
    <property type="protein sequence ID" value="SUZ85784.1"/>
    <property type="molecule type" value="Genomic_DNA"/>
</dbReference>
<proteinExistence type="predicted"/>
<gene>
    <name evidence="2" type="ORF">METZ01_LOCUS38638</name>
</gene>
<dbReference type="GO" id="GO:0045892">
    <property type="term" value="P:negative regulation of DNA-templated transcription"/>
    <property type="evidence" value="ECO:0007669"/>
    <property type="project" value="InterPro"/>
</dbReference>
<dbReference type="Gene3D" id="3.30.450.20">
    <property type="entry name" value="PAS domain"/>
    <property type="match status" value="1"/>
</dbReference>
<dbReference type="InterPro" id="IPR010744">
    <property type="entry name" value="Phage_CI_N"/>
</dbReference>
<dbReference type="InterPro" id="IPR010982">
    <property type="entry name" value="Lambda_DNA-bd_dom_sf"/>
</dbReference>
<evidence type="ECO:0000313" key="2">
    <source>
        <dbReference type="EMBL" id="SUZ85784.1"/>
    </source>
</evidence>
<evidence type="ECO:0000259" key="1">
    <source>
        <dbReference type="Pfam" id="PF07022"/>
    </source>
</evidence>
<protein>
    <recommendedName>
        <fullName evidence="1">Bacteriophage CI repressor N-terminal domain-containing protein</fullName>
    </recommendedName>
</protein>
<dbReference type="NCBIfam" id="TIGR00229">
    <property type="entry name" value="sensory_box"/>
    <property type="match status" value="1"/>
</dbReference>
<reference evidence="2" key="1">
    <citation type="submission" date="2018-05" db="EMBL/GenBank/DDBJ databases">
        <authorList>
            <person name="Lanie J.A."/>
            <person name="Ng W.-L."/>
            <person name="Kazmierczak K.M."/>
            <person name="Andrzejewski T.M."/>
            <person name="Davidsen T.M."/>
            <person name="Wayne K.J."/>
            <person name="Tettelin H."/>
            <person name="Glass J.I."/>
            <person name="Rusch D."/>
            <person name="Podicherti R."/>
            <person name="Tsui H.-C.T."/>
            <person name="Winkler M.E."/>
        </authorList>
    </citation>
    <scope>NUCLEOTIDE SEQUENCE</scope>
</reference>
<organism evidence="2">
    <name type="scientific">marine metagenome</name>
    <dbReference type="NCBI Taxonomy" id="408172"/>
    <lineage>
        <taxon>unclassified sequences</taxon>
        <taxon>metagenomes</taxon>
        <taxon>ecological metagenomes</taxon>
    </lineage>
</organism>
<feature type="domain" description="Bacteriophage CI repressor N-terminal" evidence="1">
    <location>
        <begin position="7"/>
        <end position="57"/>
    </location>
</feature>
<dbReference type="InterPro" id="IPR035965">
    <property type="entry name" value="PAS-like_dom_sf"/>
</dbReference>
<dbReference type="Pfam" id="PF07022">
    <property type="entry name" value="Phage_CI_repr"/>
    <property type="match status" value="1"/>
</dbReference>
<sequence length="243" mass="27806">METASKIINDLMSRKGFRKKQEAAEYFGVSPQALSIWITKGQIPPKHLLKLKTENEAPTQPQQQPVAGVSNETEEKQTVINYLMNENHNLKQQVKKLNLEIEILKTPGKNDDVIGKWDNVVENLEEDTLFMSGRISDGVITDVNGKWGEILGYEGSQLLGLKYDRKDLMHHDELARTKNIQKLLKASQTLKEVRYSTIQRWKHGITGKYVVLSMVAYVNMDEDRIDVVAKSIEDFFYKEGLLN</sequence>
<accession>A0A381R3I5</accession>
<dbReference type="InterPro" id="IPR000014">
    <property type="entry name" value="PAS"/>
</dbReference>
<name>A0A381R3I5_9ZZZZ</name>
<dbReference type="Gene3D" id="1.10.260.40">
    <property type="entry name" value="lambda repressor-like DNA-binding domains"/>
    <property type="match status" value="1"/>
</dbReference>